<accession>A0A239C012</accession>
<dbReference type="PANTHER" id="PTHR10061">
    <property type="entry name" value="S-FORMYLGLUTATHIONE HYDROLASE"/>
    <property type="match status" value="1"/>
</dbReference>
<dbReference type="InterPro" id="IPR014186">
    <property type="entry name" value="S-formylglutathione_hydrol"/>
</dbReference>
<protein>
    <recommendedName>
        <fullName evidence="2 6">S-formylglutathione hydrolase</fullName>
        <ecNumber evidence="2 6">3.1.2.12</ecNumber>
    </recommendedName>
</protein>
<dbReference type="RefSeq" id="WP_089397425.1">
    <property type="nucleotide sequence ID" value="NZ_FZOT01000001.1"/>
</dbReference>
<dbReference type="FunFam" id="3.40.50.1820:FF:000002">
    <property type="entry name" value="S-formylglutathione hydrolase"/>
    <property type="match status" value="1"/>
</dbReference>
<evidence type="ECO:0000256" key="2">
    <source>
        <dbReference type="ARBA" id="ARBA00012479"/>
    </source>
</evidence>
<feature type="active site" description="Charge relay system" evidence="7">
    <location>
        <position position="259"/>
    </location>
</feature>
<comment type="function">
    <text evidence="8">Serine hydrolase involved in the detoxification of formaldehyde.</text>
</comment>
<evidence type="ECO:0000256" key="4">
    <source>
        <dbReference type="ARBA" id="ARBA00022801"/>
    </source>
</evidence>
<dbReference type="PANTHER" id="PTHR10061:SF0">
    <property type="entry name" value="S-FORMYLGLUTATHIONE HYDROLASE"/>
    <property type="match status" value="1"/>
</dbReference>
<feature type="active site" description="Charge relay system" evidence="7">
    <location>
        <position position="226"/>
    </location>
</feature>
<dbReference type="GO" id="GO:0005829">
    <property type="term" value="C:cytosol"/>
    <property type="evidence" value="ECO:0007669"/>
    <property type="project" value="TreeGrafter"/>
</dbReference>
<dbReference type="EMBL" id="FZOT01000001">
    <property type="protein sequence ID" value="SNS13655.1"/>
    <property type="molecule type" value="Genomic_DNA"/>
</dbReference>
<dbReference type="SUPFAM" id="SSF53474">
    <property type="entry name" value="alpha/beta-Hydrolases"/>
    <property type="match status" value="1"/>
</dbReference>
<evidence type="ECO:0000313" key="9">
    <source>
        <dbReference type="EMBL" id="SNS13655.1"/>
    </source>
</evidence>
<dbReference type="NCBIfam" id="TIGR02821">
    <property type="entry name" value="fghA_ester_D"/>
    <property type="match status" value="1"/>
</dbReference>
<keyword evidence="3 8" id="KW-0719">Serine esterase</keyword>
<evidence type="ECO:0000313" key="10">
    <source>
        <dbReference type="Proteomes" id="UP000198284"/>
    </source>
</evidence>
<proteinExistence type="inferred from homology"/>
<feature type="active site" description="Charge relay system" evidence="7">
    <location>
        <position position="148"/>
    </location>
</feature>
<dbReference type="Proteomes" id="UP000198284">
    <property type="component" value="Unassembled WGS sequence"/>
</dbReference>
<dbReference type="OrthoDB" id="9782200at2"/>
<keyword evidence="10" id="KW-1185">Reference proteome</keyword>
<evidence type="ECO:0000256" key="3">
    <source>
        <dbReference type="ARBA" id="ARBA00022487"/>
    </source>
</evidence>
<comment type="similarity">
    <text evidence="1 8">Belongs to the esterase D family.</text>
</comment>
<dbReference type="EC" id="3.1.2.12" evidence="2 6"/>
<gene>
    <name evidence="9" type="ORF">SAMN06265795_101191</name>
</gene>
<dbReference type="Pfam" id="PF00756">
    <property type="entry name" value="Esterase"/>
    <property type="match status" value="1"/>
</dbReference>
<dbReference type="Gene3D" id="3.40.50.1820">
    <property type="entry name" value="alpha/beta hydrolase"/>
    <property type="match status" value="1"/>
</dbReference>
<evidence type="ECO:0000256" key="7">
    <source>
        <dbReference type="PIRSR" id="PIRSR614186-1"/>
    </source>
</evidence>
<dbReference type="GO" id="GO:0018738">
    <property type="term" value="F:S-formylglutathione hydrolase activity"/>
    <property type="evidence" value="ECO:0007669"/>
    <property type="project" value="UniProtKB-UniRule"/>
</dbReference>
<dbReference type="GO" id="GO:0052689">
    <property type="term" value="F:carboxylic ester hydrolase activity"/>
    <property type="evidence" value="ECO:0007669"/>
    <property type="project" value="UniProtKB-KW"/>
</dbReference>
<organism evidence="9 10">
    <name type="scientific">Noviherbaspirillum humi</name>
    <dbReference type="NCBI Taxonomy" id="1688639"/>
    <lineage>
        <taxon>Bacteria</taxon>
        <taxon>Pseudomonadati</taxon>
        <taxon>Pseudomonadota</taxon>
        <taxon>Betaproteobacteria</taxon>
        <taxon>Burkholderiales</taxon>
        <taxon>Oxalobacteraceae</taxon>
        <taxon>Noviherbaspirillum</taxon>
    </lineage>
</organism>
<sequence length="286" mass="32249">MLDIISQHGCFGGVQAFYRHDSTEIGLPMQFSVYHPPQEEHEAVPVLFYLAGLTCTEETFMIKGGAQRWASQHGIMLVAPDTSPRNTGIEGIDRDWDFGHGAGFYLDATQAPYAERFRMESYLVRELRELVLNQFNTDARRVGIFGHSMGGHGALTLALRHPEVFSSVSAFAPIAAPSRCPWGEKAFGHYLGADRAAWVEHDASELMKRAKTPYPQGILIDQGLNDKFLQEQLLPQEFEHACQQAQQPLTLRRHEGYDHGYYFISTFMEDHLAFHHRVLNGQPAGF</sequence>
<dbReference type="InterPro" id="IPR000801">
    <property type="entry name" value="Esterase-like"/>
</dbReference>
<dbReference type="AlphaFoldDB" id="A0A239C012"/>
<name>A0A239C012_9BURK</name>
<dbReference type="InterPro" id="IPR029058">
    <property type="entry name" value="AB_hydrolase_fold"/>
</dbReference>
<dbReference type="GO" id="GO:0046294">
    <property type="term" value="P:formaldehyde catabolic process"/>
    <property type="evidence" value="ECO:0007669"/>
    <property type="project" value="InterPro"/>
</dbReference>
<evidence type="ECO:0000256" key="6">
    <source>
        <dbReference type="NCBIfam" id="TIGR02821"/>
    </source>
</evidence>
<reference evidence="9 10" key="1">
    <citation type="submission" date="2017-06" db="EMBL/GenBank/DDBJ databases">
        <authorList>
            <person name="Kim H.J."/>
            <person name="Triplett B.A."/>
        </authorList>
    </citation>
    <scope>NUCLEOTIDE SEQUENCE [LARGE SCALE GENOMIC DNA]</scope>
    <source>
        <strain evidence="9 10">U15</strain>
    </source>
</reference>
<evidence type="ECO:0000256" key="8">
    <source>
        <dbReference type="RuleBase" id="RU363068"/>
    </source>
</evidence>
<evidence type="ECO:0000256" key="1">
    <source>
        <dbReference type="ARBA" id="ARBA00005622"/>
    </source>
</evidence>
<keyword evidence="4 8" id="KW-0378">Hydrolase</keyword>
<comment type="catalytic activity">
    <reaction evidence="5 8">
        <text>S-formylglutathione + H2O = formate + glutathione + H(+)</text>
        <dbReference type="Rhea" id="RHEA:14961"/>
        <dbReference type="ChEBI" id="CHEBI:15377"/>
        <dbReference type="ChEBI" id="CHEBI:15378"/>
        <dbReference type="ChEBI" id="CHEBI:15740"/>
        <dbReference type="ChEBI" id="CHEBI:57688"/>
        <dbReference type="ChEBI" id="CHEBI:57925"/>
        <dbReference type="EC" id="3.1.2.12"/>
    </reaction>
</comment>
<evidence type="ECO:0000256" key="5">
    <source>
        <dbReference type="ARBA" id="ARBA00047590"/>
    </source>
</evidence>